<dbReference type="InterPro" id="IPR050228">
    <property type="entry name" value="Carboxylesterase_BioH"/>
</dbReference>
<dbReference type="Proteomes" id="UP000832041">
    <property type="component" value="Chromosome"/>
</dbReference>
<dbReference type="PRINTS" id="PR00412">
    <property type="entry name" value="EPOXHYDRLASE"/>
</dbReference>
<dbReference type="PANTHER" id="PTHR43194:SF2">
    <property type="entry name" value="PEROXISOMAL MEMBRANE PROTEIN LPX1"/>
    <property type="match status" value="1"/>
</dbReference>
<dbReference type="RefSeq" id="WP_248593565.1">
    <property type="nucleotide sequence ID" value="NZ_BAABEB010000037.1"/>
</dbReference>
<keyword evidence="2" id="KW-0378">Hydrolase</keyword>
<name>A0ABY4L0R1_THEAE</name>
<dbReference type="InterPro" id="IPR000639">
    <property type="entry name" value="Epox_hydrolase-like"/>
</dbReference>
<evidence type="ECO:0000313" key="3">
    <source>
        <dbReference type="Proteomes" id="UP000832041"/>
    </source>
</evidence>
<dbReference type="PANTHER" id="PTHR43194">
    <property type="entry name" value="HYDROLASE ALPHA/BETA FOLD FAMILY"/>
    <property type="match status" value="1"/>
</dbReference>
<dbReference type="InterPro" id="IPR000073">
    <property type="entry name" value="AB_hydrolase_1"/>
</dbReference>
<reference evidence="2 3" key="1">
    <citation type="submission" date="2020-04" db="EMBL/GenBank/DDBJ databases">
        <title>Thermobifida alba genome sequencing and assembly.</title>
        <authorList>
            <person name="Luzics S."/>
            <person name="Horvath B."/>
            <person name="Nagy I."/>
            <person name="Toth A."/>
            <person name="Nagy I."/>
            <person name="Kukolya J."/>
        </authorList>
    </citation>
    <scope>NUCLEOTIDE SEQUENCE [LARGE SCALE GENOMIC DNA]</scope>
    <source>
        <strain evidence="2 3">DSM 43795</strain>
    </source>
</reference>
<organism evidence="2 3">
    <name type="scientific">Thermobifida alba</name>
    <name type="common">Thermomonospora alba</name>
    <dbReference type="NCBI Taxonomy" id="53522"/>
    <lineage>
        <taxon>Bacteria</taxon>
        <taxon>Bacillati</taxon>
        <taxon>Actinomycetota</taxon>
        <taxon>Actinomycetes</taxon>
        <taxon>Streptosporangiales</taxon>
        <taxon>Nocardiopsidaceae</taxon>
        <taxon>Thermobifida</taxon>
    </lineage>
</organism>
<dbReference type="EMBL" id="CP051627">
    <property type="protein sequence ID" value="UPT21256.1"/>
    <property type="molecule type" value="Genomic_DNA"/>
</dbReference>
<evidence type="ECO:0000259" key="1">
    <source>
        <dbReference type="Pfam" id="PF12697"/>
    </source>
</evidence>
<dbReference type="InterPro" id="IPR029058">
    <property type="entry name" value="AB_hydrolase_fold"/>
</dbReference>
<dbReference type="Pfam" id="PF12697">
    <property type="entry name" value="Abhydrolase_6"/>
    <property type="match status" value="1"/>
</dbReference>
<evidence type="ECO:0000313" key="2">
    <source>
        <dbReference type="EMBL" id="UPT21256.1"/>
    </source>
</evidence>
<keyword evidence="3" id="KW-1185">Reference proteome</keyword>
<dbReference type="Gene3D" id="3.40.50.1820">
    <property type="entry name" value="alpha/beta hydrolase"/>
    <property type="match status" value="1"/>
</dbReference>
<gene>
    <name evidence="2" type="ORF">FOF52_10040</name>
</gene>
<protein>
    <submittedName>
        <fullName evidence="2">Alpha/beta hydrolase</fullName>
    </submittedName>
</protein>
<accession>A0ABY4L0R1</accession>
<dbReference type="SUPFAM" id="SSF53474">
    <property type="entry name" value="alpha/beta-Hydrolases"/>
    <property type="match status" value="1"/>
</dbReference>
<dbReference type="GO" id="GO:0016787">
    <property type="term" value="F:hydrolase activity"/>
    <property type="evidence" value="ECO:0007669"/>
    <property type="project" value="UniProtKB-KW"/>
</dbReference>
<feature type="domain" description="AB hydrolase-1" evidence="1">
    <location>
        <begin position="35"/>
        <end position="265"/>
    </location>
</feature>
<dbReference type="PRINTS" id="PR00111">
    <property type="entry name" value="ABHYDROLASE"/>
</dbReference>
<proteinExistence type="predicted"/>
<sequence length="279" mass="29802">MAFNHGVAAPRFLRRQRGRIAYDLHGADHAGPLAVCVPGMGSTRTSFRFLAPALAARGHRVAVTDLRGHGDSDTSFDVYGDEATGSDLIALIAELDGAPALLVGNSMGAAAAAWAAAQRPDLVSGLVLVGPFLRDARGGAALRLLLRPMLLRPWGPALLRSYLAKLYPGRTPEGHAEHEAAVLAALRSRDRYRAIRRTMTETTHAPVTARLSEIAAPALVVMGEADPDWKDPAAEAAWIRDRIGAEVLMVPDAGHYPHEQRPDLVTPAVLAFAERVSRG</sequence>